<name>A0A0U1L0C6_9FIRM</name>
<protein>
    <submittedName>
        <fullName evidence="1">Uncharacterized protein</fullName>
    </submittedName>
</protein>
<reference evidence="2" key="1">
    <citation type="submission" date="2015-03" db="EMBL/GenBank/DDBJ databases">
        <authorList>
            <person name="Nijsse Bart"/>
        </authorList>
    </citation>
    <scope>NUCLEOTIDE SEQUENCE [LARGE SCALE GENOMIC DNA]</scope>
</reference>
<dbReference type="AlphaFoldDB" id="A0A0U1L0C6"/>
<dbReference type="Proteomes" id="UP000049855">
    <property type="component" value="Unassembled WGS sequence"/>
</dbReference>
<proteinExistence type="predicted"/>
<dbReference type="EMBL" id="CTRP01000012">
    <property type="protein sequence ID" value="CQR73005.1"/>
    <property type="molecule type" value="Genomic_DNA"/>
</dbReference>
<sequence length="79" mass="9362">MPSLPSEGVFTQLGDRFILTNLNRSFRQIPVRVGPEAKLSFIHQEQEYPLYQWFDAGTLVTVRINYDYWWFVSGMFNQN</sequence>
<evidence type="ECO:0000313" key="2">
    <source>
        <dbReference type="Proteomes" id="UP000049855"/>
    </source>
</evidence>
<organism evidence="1 2">
    <name type="scientific">Sporomusa ovata</name>
    <dbReference type="NCBI Taxonomy" id="2378"/>
    <lineage>
        <taxon>Bacteria</taxon>
        <taxon>Bacillati</taxon>
        <taxon>Bacillota</taxon>
        <taxon>Negativicutes</taxon>
        <taxon>Selenomonadales</taxon>
        <taxon>Sporomusaceae</taxon>
        <taxon>Sporomusa</taxon>
    </lineage>
</organism>
<evidence type="ECO:0000313" key="1">
    <source>
        <dbReference type="EMBL" id="CQR73005.1"/>
    </source>
</evidence>
<keyword evidence="2" id="KW-1185">Reference proteome</keyword>
<gene>
    <name evidence="1" type="ORF">SpAn4DRAFT_2237</name>
</gene>
<accession>A0A0U1L0C6</accession>